<dbReference type="GO" id="GO:0009252">
    <property type="term" value="P:peptidoglycan biosynthetic process"/>
    <property type="evidence" value="ECO:0007669"/>
    <property type="project" value="UniProtKB-UniRule"/>
</dbReference>
<evidence type="ECO:0000256" key="17">
    <source>
        <dbReference type="HAMAP-Rule" id="MF_00037"/>
    </source>
</evidence>
<comment type="similarity">
    <text evidence="5 17">Belongs to the MurB family.</text>
</comment>
<dbReference type="InterPro" id="IPR016167">
    <property type="entry name" value="FAD-bd_PCMH_sub1"/>
</dbReference>
<dbReference type="Gene3D" id="3.30.43.10">
    <property type="entry name" value="Uridine Diphospho-n-acetylenolpyruvylglucosamine Reductase, domain 2"/>
    <property type="match status" value="1"/>
</dbReference>
<dbReference type="GO" id="GO:0051301">
    <property type="term" value="P:cell division"/>
    <property type="evidence" value="ECO:0007669"/>
    <property type="project" value="UniProtKB-KW"/>
</dbReference>
<comment type="catalytic activity">
    <reaction evidence="16 17">
        <text>UDP-N-acetyl-alpha-D-muramate + NADP(+) = UDP-N-acetyl-3-O-(1-carboxyvinyl)-alpha-D-glucosamine + NADPH + H(+)</text>
        <dbReference type="Rhea" id="RHEA:12248"/>
        <dbReference type="ChEBI" id="CHEBI:15378"/>
        <dbReference type="ChEBI" id="CHEBI:57783"/>
        <dbReference type="ChEBI" id="CHEBI:58349"/>
        <dbReference type="ChEBI" id="CHEBI:68483"/>
        <dbReference type="ChEBI" id="CHEBI:70757"/>
        <dbReference type="EC" id="1.3.1.98"/>
    </reaction>
</comment>
<dbReference type="PANTHER" id="PTHR21071:SF4">
    <property type="entry name" value="UDP-N-ACETYLENOLPYRUVOYLGLUCOSAMINE REDUCTASE"/>
    <property type="match status" value="1"/>
</dbReference>
<evidence type="ECO:0000256" key="4">
    <source>
        <dbReference type="ARBA" id="ARBA00004752"/>
    </source>
</evidence>
<keyword evidence="12 17" id="KW-0573">Peptidoglycan synthesis</keyword>
<evidence type="ECO:0000256" key="8">
    <source>
        <dbReference type="ARBA" id="ARBA00022630"/>
    </source>
</evidence>
<dbReference type="EMBL" id="JWMF01000007">
    <property type="protein sequence ID" value="KJY50615.1"/>
    <property type="molecule type" value="Genomic_DNA"/>
</dbReference>
<protein>
    <recommendedName>
        <fullName evidence="17">UDP-N-acetylenolpyruvoylglucosamine reductase</fullName>
        <ecNumber evidence="17">1.3.1.98</ecNumber>
    </recommendedName>
    <alternativeName>
        <fullName evidence="17">UDP-N-acetylmuramate dehydrogenase</fullName>
    </alternativeName>
</protein>
<dbReference type="InterPro" id="IPR016166">
    <property type="entry name" value="FAD-bd_PCMH"/>
</dbReference>
<keyword evidence="20" id="KW-1185">Reference proteome</keyword>
<dbReference type="InterPro" id="IPR036318">
    <property type="entry name" value="FAD-bd_PCMH-like_sf"/>
</dbReference>
<evidence type="ECO:0000256" key="15">
    <source>
        <dbReference type="ARBA" id="ARBA00023316"/>
    </source>
</evidence>
<keyword evidence="10 17" id="KW-0521">NADP</keyword>
<feature type="active site" description="Proton donor" evidence="17">
    <location>
        <position position="302"/>
    </location>
</feature>
<dbReference type="GO" id="GO:0008360">
    <property type="term" value="P:regulation of cell shape"/>
    <property type="evidence" value="ECO:0007669"/>
    <property type="project" value="UniProtKB-KW"/>
</dbReference>
<dbReference type="Proteomes" id="UP000033567">
    <property type="component" value="Unassembled WGS sequence"/>
</dbReference>
<evidence type="ECO:0000313" key="19">
    <source>
        <dbReference type="EMBL" id="KJY50615.1"/>
    </source>
</evidence>
<feature type="active site" evidence="17">
    <location>
        <position position="400"/>
    </location>
</feature>
<evidence type="ECO:0000313" key="20">
    <source>
        <dbReference type="Proteomes" id="UP000033567"/>
    </source>
</evidence>
<dbReference type="InterPro" id="IPR003170">
    <property type="entry name" value="MurB"/>
</dbReference>
<dbReference type="Gene3D" id="3.30.465.10">
    <property type="match status" value="1"/>
</dbReference>
<dbReference type="GO" id="GO:0008762">
    <property type="term" value="F:UDP-N-acetylmuramate dehydrogenase activity"/>
    <property type="evidence" value="ECO:0007669"/>
    <property type="project" value="UniProtKB-UniRule"/>
</dbReference>
<keyword evidence="13 17" id="KW-0560">Oxidoreductase</keyword>
<dbReference type="SUPFAM" id="SSF56194">
    <property type="entry name" value="Uridine diphospho-N-Acetylenolpyruvylglucosamine reductase, MurB, C-terminal domain"/>
    <property type="match status" value="1"/>
</dbReference>
<evidence type="ECO:0000256" key="3">
    <source>
        <dbReference type="ARBA" id="ARBA00004496"/>
    </source>
</evidence>
<comment type="cofactor">
    <cofactor evidence="1 17">
        <name>FAD</name>
        <dbReference type="ChEBI" id="CHEBI:57692"/>
    </cofactor>
</comment>
<evidence type="ECO:0000256" key="10">
    <source>
        <dbReference type="ARBA" id="ARBA00022857"/>
    </source>
</evidence>
<gene>
    <name evidence="17 19" type="primary">murB</name>
    <name evidence="19" type="ORF">JF70_13130</name>
</gene>
<feature type="active site" evidence="17">
    <location>
        <position position="176"/>
    </location>
</feature>
<dbReference type="GO" id="GO:0005829">
    <property type="term" value="C:cytosol"/>
    <property type="evidence" value="ECO:0007669"/>
    <property type="project" value="TreeGrafter"/>
</dbReference>
<dbReference type="InterPro" id="IPR016169">
    <property type="entry name" value="FAD-bd_PCMH_sub2"/>
</dbReference>
<sequence length="410" mass="43500">MPEAATSSISTPTFADITTVGVGGRIAAFVQPHDRVGLIEAVEGADSKGLPLCLIGGGSNLLASDQDFPGVVVRDTRQDISVPDEVAPPEGGVPVVHINATAGTNWDDLVSYCVRMHLIGLEGLSGIPGTVGASVVQNIGAYGQEVGRLVDSVEVWDRQNKVTAYLRASDLDFGYRTSLLKQTMYQAPAVPDARFFPTPRYVVLSVTLVLRHGSAARVDSAQLAKALGVQVGATLPLERIRQAVLTVRAGKGMLEDPYRYLTDWMGSCRRTSDLEEALEAVQGDLHGPRGERVLLDRHSCGSFFTNPIISREAANALPADAPRYPVEGSALVKTSAAWLIDHSGFHKGFSLEEGSAAALSDVHTLALTNRGGAGSDDMVVLARAIQKGVDSTFGIRLIPEPVTPGIDLAW</sequence>
<dbReference type="PROSITE" id="PS51387">
    <property type="entry name" value="FAD_PCMH"/>
    <property type="match status" value="1"/>
</dbReference>
<name>A0A0F4KW64_9BIFI</name>
<dbReference type="GO" id="GO:0071555">
    <property type="term" value="P:cell wall organization"/>
    <property type="evidence" value="ECO:0007669"/>
    <property type="project" value="UniProtKB-KW"/>
</dbReference>
<keyword evidence="15 17" id="KW-0961">Cell wall biogenesis/degradation</keyword>
<reference evidence="19 20" key="1">
    <citation type="submission" date="2014-12" db="EMBL/GenBank/DDBJ databases">
        <title>Comparative genomics of the lactic acid bacteria isolated from the honey bee gut.</title>
        <authorList>
            <person name="Ellegaard K.M."/>
            <person name="Tamarit D."/>
            <person name="Javelind E."/>
            <person name="Olofsson T."/>
            <person name="Andersson S.G."/>
            <person name="Vasquez A."/>
        </authorList>
    </citation>
    <scope>NUCLEOTIDE SEQUENCE [LARGE SCALE GENOMIC DNA]</scope>
    <source>
        <strain evidence="19 20">Bin7</strain>
    </source>
</reference>
<evidence type="ECO:0000259" key="18">
    <source>
        <dbReference type="PROSITE" id="PS51387"/>
    </source>
</evidence>
<keyword evidence="6 17" id="KW-0963">Cytoplasm</keyword>
<comment type="caution">
    <text evidence="19">The sequence shown here is derived from an EMBL/GenBank/DDBJ whole genome shotgun (WGS) entry which is preliminary data.</text>
</comment>
<evidence type="ECO:0000256" key="9">
    <source>
        <dbReference type="ARBA" id="ARBA00022827"/>
    </source>
</evidence>
<dbReference type="InterPro" id="IPR006094">
    <property type="entry name" value="Oxid_FAD_bind_N"/>
</dbReference>
<evidence type="ECO:0000256" key="6">
    <source>
        <dbReference type="ARBA" id="ARBA00022490"/>
    </source>
</evidence>
<dbReference type="GO" id="GO:0071949">
    <property type="term" value="F:FAD binding"/>
    <property type="evidence" value="ECO:0007669"/>
    <property type="project" value="InterPro"/>
</dbReference>
<comment type="subcellular location">
    <subcellularLocation>
        <location evidence="3 17">Cytoplasm</location>
    </subcellularLocation>
</comment>
<dbReference type="InterPro" id="IPR011601">
    <property type="entry name" value="MurB_C"/>
</dbReference>
<evidence type="ECO:0000256" key="16">
    <source>
        <dbReference type="ARBA" id="ARBA00048914"/>
    </source>
</evidence>
<evidence type="ECO:0000256" key="2">
    <source>
        <dbReference type="ARBA" id="ARBA00003921"/>
    </source>
</evidence>
<evidence type="ECO:0000256" key="11">
    <source>
        <dbReference type="ARBA" id="ARBA00022960"/>
    </source>
</evidence>
<comment type="pathway">
    <text evidence="4 17">Cell wall biogenesis; peptidoglycan biosynthesis.</text>
</comment>
<evidence type="ECO:0000256" key="13">
    <source>
        <dbReference type="ARBA" id="ARBA00023002"/>
    </source>
</evidence>
<dbReference type="SUPFAM" id="SSF56176">
    <property type="entry name" value="FAD-binding/transporter-associated domain-like"/>
    <property type="match status" value="1"/>
</dbReference>
<dbReference type="Gene3D" id="3.90.78.10">
    <property type="entry name" value="UDP-N-acetylenolpyruvoylglucosamine reductase, C-terminal domain"/>
    <property type="match status" value="1"/>
</dbReference>
<dbReference type="Pfam" id="PF02873">
    <property type="entry name" value="MurB_C"/>
    <property type="match status" value="1"/>
</dbReference>
<dbReference type="UniPathway" id="UPA00219"/>
<keyword evidence="8 17" id="KW-0285">Flavoprotein</keyword>
<dbReference type="EC" id="1.3.1.98" evidence="17"/>
<keyword evidence="14 17" id="KW-0131">Cell cycle</keyword>
<evidence type="ECO:0000256" key="7">
    <source>
        <dbReference type="ARBA" id="ARBA00022618"/>
    </source>
</evidence>
<organism evidence="19 20">
    <name type="scientific">Bifidobacterium mellis</name>
    <dbReference type="NCBI Taxonomy" id="1293823"/>
    <lineage>
        <taxon>Bacteria</taxon>
        <taxon>Bacillati</taxon>
        <taxon>Actinomycetota</taxon>
        <taxon>Actinomycetes</taxon>
        <taxon>Bifidobacteriales</taxon>
        <taxon>Bifidobacteriaceae</taxon>
        <taxon>Bifidobacterium</taxon>
    </lineage>
</organism>
<dbReference type="PANTHER" id="PTHR21071">
    <property type="entry name" value="UDP-N-ACETYLENOLPYRUVOYLGLUCOSAMINE REDUCTASE"/>
    <property type="match status" value="1"/>
</dbReference>
<feature type="domain" description="FAD-binding PCMH-type" evidence="18">
    <location>
        <begin position="22"/>
        <end position="240"/>
    </location>
</feature>
<dbReference type="HAMAP" id="MF_00037">
    <property type="entry name" value="MurB"/>
    <property type="match status" value="1"/>
</dbReference>
<dbReference type="AlphaFoldDB" id="A0A0F4KW64"/>
<comment type="function">
    <text evidence="2 17">Cell wall formation.</text>
</comment>
<keyword evidence="9 17" id="KW-0274">FAD</keyword>
<keyword evidence="7 17" id="KW-0132">Cell division</keyword>
<keyword evidence="11 17" id="KW-0133">Cell shape</keyword>
<proteinExistence type="inferred from homology"/>
<evidence type="ECO:0000256" key="5">
    <source>
        <dbReference type="ARBA" id="ARBA00010485"/>
    </source>
</evidence>
<dbReference type="RefSeq" id="WP_045935726.1">
    <property type="nucleotide sequence ID" value="NZ_KQ033885.1"/>
</dbReference>
<evidence type="ECO:0000256" key="1">
    <source>
        <dbReference type="ARBA" id="ARBA00001974"/>
    </source>
</evidence>
<evidence type="ECO:0000256" key="14">
    <source>
        <dbReference type="ARBA" id="ARBA00023306"/>
    </source>
</evidence>
<dbReference type="PATRIC" id="fig|1684.5.peg.1371"/>
<dbReference type="InterPro" id="IPR036635">
    <property type="entry name" value="MurB_C_sf"/>
</dbReference>
<accession>A0A0F4KW64</accession>
<evidence type="ECO:0000256" key="12">
    <source>
        <dbReference type="ARBA" id="ARBA00022984"/>
    </source>
</evidence>
<dbReference type="Pfam" id="PF01565">
    <property type="entry name" value="FAD_binding_4"/>
    <property type="match status" value="1"/>
</dbReference>